<comment type="caution">
    <text evidence="1">The sequence shown here is derived from an EMBL/GenBank/DDBJ whole genome shotgun (WGS) entry which is preliminary data.</text>
</comment>
<gene>
    <name evidence="1" type="ORF">K3G42_031927</name>
</gene>
<accession>A0ACB8GEJ5</accession>
<organism evidence="1 2">
    <name type="scientific">Sphaerodactylus townsendi</name>
    <dbReference type="NCBI Taxonomy" id="933632"/>
    <lineage>
        <taxon>Eukaryota</taxon>
        <taxon>Metazoa</taxon>
        <taxon>Chordata</taxon>
        <taxon>Craniata</taxon>
        <taxon>Vertebrata</taxon>
        <taxon>Euteleostomi</taxon>
        <taxon>Lepidosauria</taxon>
        <taxon>Squamata</taxon>
        <taxon>Bifurcata</taxon>
        <taxon>Gekkota</taxon>
        <taxon>Sphaerodactylidae</taxon>
        <taxon>Sphaerodactylus</taxon>
    </lineage>
</organism>
<name>A0ACB8GEJ5_9SAUR</name>
<dbReference type="EMBL" id="CM037614">
    <property type="protein sequence ID" value="KAH8017691.1"/>
    <property type="molecule type" value="Genomic_DNA"/>
</dbReference>
<dbReference type="Proteomes" id="UP000827872">
    <property type="component" value="Linkage Group LG01"/>
</dbReference>
<protein>
    <submittedName>
        <fullName evidence="1">Uncharacterized protein</fullName>
    </submittedName>
</protein>
<sequence>MEMKILEAKADAAATKEQMNFLKRKEEIIEEQAHLKAQEADPSGTSSPVEAQEISNVEEVTADSEDCRETEQLAA</sequence>
<evidence type="ECO:0000313" key="2">
    <source>
        <dbReference type="Proteomes" id="UP000827872"/>
    </source>
</evidence>
<reference evidence="1" key="1">
    <citation type="submission" date="2021-08" db="EMBL/GenBank/DDBJ databases">
        <title>The first chromosome-level gecko genome reveals the dynamic sex chromosomes of Neotropical dwarf geckos (Sphaerodactylidae: Sphaerodactylus).</title>
        <authorList>
            <person name="Pinto B.J."/>
            <person name="Keating S.E."/>
            <person name="Gamble T."/>
        </authorList>
    </citation>
    <scope>NUCLEOTIDE SEQUENCE</scope>
    <source>
        <strain evidence="1">TG3544</strain>
    </source>
</reference>
<keyword evidence="2" id="KW-1185">Reference proteome</keyword>
<evidence type="ECO:0000313" key="1">
    <source>
        <dbReference type="EMBL" id="KAH8017691.1"/>
    </source>
</evidence>
<proteinExistence type="predicted"/>